<organism evidence="2 3">
    <name type="scientific">Colletotrichum gloeosporioides (strain Cg-14)</name>
    <name type="common">Anthracnose fungus</name>
    <name type="synonym">Glomerella cingulata</name>
    <dbReference type="NCBI Taxonomy" id="1237896"/>
    <lineage>
        <taxon>Eukaryota</taxon>
        <taxon>Fungi</taxon>
        <taxon>Dikarya</taxon>
        <taxon>Ascomycota</taxon>
        <taxon>Pezizomycotina</taxon>
        <taxon>Sordariomycetes</taxon>
        <taxon>Hypocreomycetidae</taxon>
        <taxon>Glomerellales</taxon>
        <taxon>Glomerellaceae</taxon>
        <taxon>Colletotrichum</taxon>
        <taxon>Colletotrichum gloeosporioides species complex</taxon>
    </lineage>
</organism>
<evidence type="ECO:0000313" key="3">
    <source>
        <dbReference type="Proteomes" id="UP000015530"/>
    </source>
</evidence>
<reference evidence="3" key="1">
    <citation type="journal article" date="2013" name="Mol. Plant Microbe Interact.">
        <title>Global aspects of pacC regulation of pathogenicity genes in Colletotrichum gloeosporioides as revealed by transcriptome analysis.</title>
        <authorList>
            <person name="Alkan N."/>
            <person name="Meng X."/>
            <person name="Friedlander G."/>
            <person name="Reuveni E."/>
            <person name="Sukno S."/>
            <person name="Sherman A."/>
            <person name="Thon M."/>
            <person name="Fluhr R."/>
            <person name="Prusky D."/>
        </authorList>
    </citation>
    <scope>NUCLEOTIDE SEQUENCE [LARGE SCALE GENOMIC DNA]</scope>
    <source>
        <strain evidence="3">Cg-14</strain>
    </source>
</reference>
<feature type="region of interest" description="Disordered" evidence="1">
    <location>
        <begin position="167"/>
        <end position="188"/>
    </location>
</feature>
<name>T0K6D4_COLGC</name>
<dbReference type="OrthoDB" id="4808248at2759"/>
<dbReference type="AlphaFoldDB" id="T0K6D4"/>
<evidence type="ECO:0000256" key="1">
    <source>
        <dbReference type="SAM" id="MobiDB-lite"/>
    </source>
</evidence>
<dbReference type="Proteomes" id="UP000015530">
    <property type="component" value="Unassembled WGS sequence"/>
</dbReference>
<comment type="caution">
    <text evidence="2">The sequence shown here is derived from an EMBL/GenBank/DDBJ whole genome shotgun (WGS) entry which is preliminary data.</text>
</comment>
<sequence length="257" mass="28604">MADVYENAFLTIATDEARDPTRGSLTPWHLEKISAQDATAAKPDKPGGKRNYDVLSVPIKDDTGAECIIHTLFCECNCIAREFHRLDGHNGPKVSYERAMARLRQEREDKSRREDSDRAIGLANRPRMLETIKTWTLIIDGYTGRDLTFVTDKLPAIAGLARRYATQVQGPSTLQPPDPPPDLSRRPVADRPSVAALLARVTTALRAAPGRVLRDHAASGAELAAFERIGLITSISRKYQKDEISALSWFRERRSKA</sequence>
<evidence type="ECO:0000313" key="2">
    <source>
        <dbReference type="EMBL" id="EQB47534.1"/>
    </source>
</evidence>
<accession>T0K6D4</accession>
<protein>
    <submittedName>
        <fullName evidence="2">Uncharacterized protein</fullName>
    </submittedName>
</protein>
<dbReference type="EMBL" id="AMYD01002910">
    <property type="protein sequence ID" value="EQB47534.1"/>
    <property type="molecule type" value="Genomic_DNA"/>
</dbReference>
<proteinExistence type="predicted"/>
<gene>
    <name evidence="2" type="ORF">CGLO_13301</name>
</gene>
<dbReference type="HOGENOM" id="CLU_1081862_0_0_1"/>